<gene>
    <name evidence="2" type="primary">LOC113201798</name>
</gene>
<keyword evidence="1" id="KW-1185">Reference proteome</keyword>
<reference evidence="2" key="1">
    <citation type="submission" date="2025-08" db="UniProtKB">
        <authorList>
            <consortium name="RefSeq"/>
        </authorList>
    </citation>
    <scope>IDENTIFICATION</scope>
    <source>
        <tissue evidence="2">Whole organism</tissue>
    </source>
</reference>
<dbReference type="OrthoDB" id="8190381at2759"/>
<evidence type="ECO:0000313" key="1">
    <source>
        <dbReference type="Proteomes" id="UP000504606"/>
    </source>
</evidence>
<dbReference type="Proteomes" id="UP000504606">
    <property type="component" value="Unplaced"/>
</dbReference>
<dbReference type="KEGG" id="foc:113201798"/>
<dbReference type="RefSeq" id="XP_052127381.1">
    <property type="nucleotide sequence ID" value="XM_052271421.1"/>
</dbReference>
<organism evidence="1 2">
    <name type="scientific">Frankliniella occidentalis</name>
    <name type="common">Western flower thrips</name>
    <name type="synonym">Euthrips occidentalis</name>
    <dbReference type="NCBI Taxonomy" id="133901"/>
    <lineage>
        <taxon>Eukaryota</taxon>
        <taxon>Metazoa</taxon>
        <taxon>Ecdysozoa</taxon>
        <taxon>Arthropoda</taxon>
        <taxon>Hexapoda</taxon>
        <taxon>Insecta</taxon>
        <taxon>Pterygota</taxon>
        <taxon>Neoptera</taxon>
        <taxon>Paraneoptera</taxon>
        <taxon>Thysanoptera</taxon>
        <taxon>Terebrantia</taxon>
        <taxon>Thripoidea</taxon>
        <taxon>Thripidae</taxon>
        <taxon>Frankliniella</taxon>
    </lineage>
</organism>
<dbReference type="GeneID" id="113201798"/>
<dbReference type="AlphaFoldDB" id="A0A6J1RQY2"/>
<protein>
    <submittedName>
        <fullName evidence="2">Uncharacterized protein LOC113201798</fullName>
    </submittedName>
</protein>
<name>A0A6J1RQY2_FRAOC</name>
<proteinExistence type="predicted"/>
<sequence length="102" mass="10487">MRSQLALLVLAVAVFAIGEVHAASTMITTDKDGSINCDGLKCPPGNGVRCEVNSSTLNGQGTVTRKCVDATGAVLAQGSYNVQSPGLTFAKHSSTAIIYTKS</sequence>
<evidence type="ECO:0000313" key="2">
    <source>
        <dbReference type="RefSeq" id="XP_052127381.1"/>
    </source>
</evidence>
<accession>A0A6J1RQY2</accession>